<evidence type="ECO:0000313" key="4">
    <source>
        <dbReference type="Proteomes" id="UP000663877"/>
    </source>
</evidence>
<organism evidence="1 4">
    <name type="scientific">Adineta steineri</name>
    <dbReference type="NCBI Taxonomy" id="433720"/>
    <lineage>
        <taxon>Eukaryota</taxon>
        <taxon>Metazoa</taxon>
        <taxon>Spiralia</taxon>
        <taxon>Gnathifera</taxon>
        <taxon>Rotifera</taxon>
        <taxon>Eurotatoria</taxon>
        <taxon>Bdelloidea</taxon>
        <taxon>Adinetida</taxon>
        <taxon>Adinetidae</taxon>
        <taxon>Adineta</taxon>
    </lineage>
</organism>
<comment type="caution">
    <text evidence="1">The sequence shown here is derived from an EMBL/GenBank/DDBJ whole genome shotgun (WGS) entry which is preliminary data.</text>
</comment>
<accession>A0A815KSW7</accession>
<evidence type="ECO:0000313" key="2">
    <source>
        <dbReference type="EMBL" id="CAF1613011.1"/>
    </source>
</evidence>
<evidence type="ECO:0000313" key="1">
    <source>
        <dbReference type="EMBL" id="CAF1397313.1"/>
    </source>
</evidence>
<sequence length="271" mass="31718">MSSEATNQSRQLNILSLQAKPRLSIDVNDCRNVLASNEKYLLCYAHDRFLLIDEQGNEELSVQSDLTFYDMCWSSYLNQFIILSRSGELYALDTNEKQLKQIKIFDQIMSICTCYEKTFICSNGTKIEKYNLSNWQLEQTFEENIPYTGISQIRFNSDGTRLGFIIDIEGRIFRDQWFSLRNPSDMSKLQNMTKVGYGSFSWLLALPRNEQYEYMATICSQNNIYLLKYDRELNNEIIFGYPENITSTSIINDKCLVIHTNNPDKLHFYDI</sequence>
<dbReference type="Proteomes" id="UP000663832">
    <property type="component" value="Unassembled WGS sequence"/>
</dbReference>
<dbReference type="EMBL" id="CAJNOI010001244">
    <property type="protein sequence ID" value="CAF1397313.1"/>
    <property type="molecule type" value="Genomic_DNA"/>
</dbReference>
<dbReference type="Proteomes" id="UP000663877">
    <property type="component" value="Unassembled WGS sequence"/>
</dbReference>
<name>A0A815KSW7_9BILA</name>
<dbReference type="OrthoDB" id="10026295at2759"/>
<gene>
    <name evidence="1" type="ORF">BJG266_LOCUS37454</name>
    <name evidence="2" type="ORF">QVE165_LOCUS54356</name>
</gene>
<dbReference type="AlphaFoldDB" id="A0A815KSW7"/>
<evidence type="ECO:0000313" key="3">
    <source>
        <dbReference type="Proteomes" id="UP000663832"/>
    </source>
</evidence>
<reference evidence="1" key="1">
    <citation type="submission" date="2021-02" db="EMBL/GenBank/DDBJ databases">
        <authorList>
            <person name="Nowell W R."/>
        </authorList>
    </citation>
    <scope>NUCLEOTIDE SEQUENCE</scope>
</reference>
<dbReference type="SUPFAM" id="SSF69322">
    <property type="entry name" value="Tricorn protease domain 2"/>
    <property type="match status" value="1"/>
</dbReference>
<keyword evidence="3" id="KW-1185">Reference proteome</keyword>
<protein>
    <submittedName>
        <fullName evidence="1">Uncharacterized protein</fullName>
    </submittedName>
</protein>
<dbReference type="EMBL" id="CAJNOM010001572">
    <property type="protein sequence ID" value="CAF1613011.1"/>
    <property type="molecule type" value="Genomic_DNA"/>
</dbReference>
<dbReference type="Gene3D" id="2.130.10.10">
    <property type="entry name" value="YVTN repeat-like/Quinoprotein amine dehydrogenase"/>
    <property type="match status" value="1"/>
</dbReference>
<proteinExistence type="predicted"/>
<dbReference type="InterPro" id="IPR015943">
    <property type="entry name" value="WD40/YVTN_repeat-like_dom_sf"/>
</dbReference>